<dbReference type="Proteomes" id="UP001200557">
    <property type="component" value="Unassembled WGS sequence"/>
</dbReference>
<keyword evidence="3" id="KW-1185">Reference proteome</keyword>
<proteinExistence type="predicted"/>
<evidence type="ECO:0000259" key="1">
    <source>
        <dbReference type="Pfam" id="PF19834"/>
    </source>
</evidence>
<comment type="caution">
    <text evidence="2">The sequence shown here is derived from an EMBL/GenBank/DDBJ whole genome shotgun (WGS) entry which is preliminary data.</text>
</comment>
<dbReference type="Pfam" id="PF19834">
    <property type="entry name" value="DUF6314"/>
    <property type="match status" value="1"/>
</dbReference>
<accession>A0ABS9D0Q3</accession>
<dbReference type="RefSeq" id="WP_235226528.1">
    <property type="nucleotide sequence ID" value="NZ_JAKGAQ010000003.1"/>
</dbReference>
<sequence length="137" mass="15482">MRTLADFIGAYDVSRVIDDAHAGGQSRFEGRAVIAPDDAGAVYTETGHLIVNAQRFQAERSYLWRENGPRVDVLFADGRAFHDFDPQAGGHAAEHLCGEDMYRGGYDFSEWSCWAVTWDVQGPRKDYRSVTWYVRSD</sequence>
<name>A0ABS9D0Q3_9RHOB</name>
<gene>
    <name evidence="2" type="ORF">L0664_14105</name>
</gene>
<dbReference type="EMBL" id="JAKGAQ010000003">
    <property type="protein sequence ID" value="MCF2872205.1"/>
    <property type="molecule type" value="Genomic_DNA"/>
</dbReference>
<reference evidence="2 3" key="1">
    <citation type="submission" date="2022-01" db="EMBL/GenBank/DDBJ databases">
        <title>Octadecabacter sp. nov., isolated from a marine alga.</title>
        <authorList>
            <person name="Jin M.S."/>
            <person name="Kim H.M."/>
            <person name="Han D.M."/>
            <person name="Jung J.J."/>
            <person name="Jeon C.O."/>
        </authorList>
    </citation>
    <scope>NUCLEOTIDE SEQUENCE [LARGE SCALE GENOMIC DNA]</scope>
    <source>
        <strain evidence="2 3">G9-8</strain>
    </source>
</reference>
<dbReference type="InterPro" id="IPR045632">
    <property type="entry name" value="DUF6314"/>
</dbReference>
<evidence type="ECO:0000313" key="3">
    <source>
        <dbReference type="Proteomes" id="UP001200557"/>
    </source>
</evidence>
<feature type="domain" description="DUF6314" evidence="1">
    <location>
        <begin position="7"/>
        <end position="135"/>
    </location>
</feature>
<evidence type="ECO:0000313" key="2">
    <source>
        <dbReference type="EMBL" id="MCF2872205.1"/>
    </source>
</evidence>
<organism evidence="2 3">
    <name type="scientific">Octadecabacter dasysiphoniae</name>
    <dbReference type="NCBI Taxonomy" id="2909341"/>
    <lineage>
        <taxon>Bacteria</taxon>
        <taxon>Pseudomonadati</taxon>
        <taxon>Pseudomonadota</taxon>
        <taxon>Alphaproteobacteria</taxon>
        <taxon>Rhodobacterales</taxon>
        <taxon>Roseobacteraceae</taxon>
        <taxon>Octadecabacter</taxon>
    </lineage>
</organism>
<protein>
    <submittedName>
        <fullName evidence="2">DUF6314 family protein</fullName>
    </submittedName>
</protein>